<dbReference type="RefSeq" id="WP_268607660.1">
    <property type="nucleotide sequence ID" value="NZ_CP113797.1"/>
</dbReference>
<evidence type="ECO:0000313" key="4">
    <source>
        <dbReference type="Proteomes" id="UP001163152"/>
    </source>
</evidence>
<protein>
    <submittedName>
        <fullName evidence="3">WGxxGxxG-CTERM domain-containing protein</fullName>
    </submittedName>
</protein>
<evidence type="ECO:0000313" key="3">
    <source>
        <dbReference type="EMBL" id="WAL58256.1"/>
    </source>
</evidence>
<keyword evidence="2" id="KW-0812">Transmembrane</keyword>
<dbReference type="KEGG" id="tsin:OXH18_13785"/>
<feature type="transmembrane region" description="Helical" evidence="2">
    <location>
        <begin position="54"/>
        <end position="72"/>
    </location>
</feature>
<dbReference type="AlphaFoldDB" id="A0A9E8ZGT3"/>
<keyword evidence="2" id="KW-1133">Transmembrane helix</keyword>
<evidence type="ECO:0000256" key="1">
    <source>
        <dbReference type="SAM" id="MobiDB-lite"/>
    </source>
</evidence>
<gene>
    <name evidence="3" type="ORF">OXH18_13785</name>
</gene>
<dbReference type="NCBIfam" id="NF041742">
    <property type="entry name" value="WGxxGxxG_fam"/>
    <property type="match status" value="1"/>
</dbReference>
<reference evidence="3" key="1">
    <citation type="submission" date="2022-12" db="EMBL/GenBank/DDBJ databases">
        <title>Polyphasic identification of a Novel Hot-Spring Cyanobacterium Ocullathermofonsia sinensis gen nov. sp. nov. and Genomic Insights on its Adaptations to the Thermal Habitat.</title>
        <authorList>
            <person name="Daroch M."/>
            <person name="Tang J."/>
            <person name="Jiang Y."/>
        </authorList>
    </citation>
    <scope>NUCLEOTIDE SEQUENCE</scope>
    <source>
        <strain evidence="3">PKUAC-SCTA174</strain>
    </source>
</reference>
<evidence type="ECO:0000256" key="2">
    <source>
        <dbReference type="SAM" id="Phobius"/>
    </source>
</evidence>
<name>A0A9E8ZGT3_9CYAN</name>
<accession>A0A9E8ZGT3</accession>
<feature type="region of interest" description="Disordered" evidence="1">
    <location>
        <begin position="76"/>
        <end position="101"/>
    </location>
</feature>
<keyword evidence="2" id="KW-0472">Membrane</keyword>
<dbReference type="NCBIfam" id="NF038039">
    <property type="entry name" value="WGxxGxxG-CTERM"/>
    <property type="match status" value="1"/>
</dbReference>
<feature type="compositionally biased region" description="Low complexity" evidence="1">
    <location>
        <begin position="82"/>
        <end position="101"/>
    </location>
</feature>
<keyword evidence="4" id="KW-1185">Reference proteome</keyword>
<sequence length="101" mass="10517">MKFSALVKTILTGALVAGLSTIAFEIPASAQVETSPGVTDGTTGTTAVQDQDDGFDWGLLGLLGLLGLAGLARKSDDRVTTYRDPQTTSTTTTRSDPTNLR</sequence>
<organism evidence="3 4">
    <name type="scientific">Thermocoleostomius sinensis A174</name>
    <dbReference type="NCBI Taxonomy" id="2016057"/>
    <lineage>
        <taxon>Bacteria</taxon>
        <taxon>Bacillati</taxon>
        <taxon>Cyanobacteriota</taxon>
        <taxon>Cyanophyceae</taxon>
        <taxon>Oculatellales</taxon>
        <taxon>Oculatellaceae</taxon>
        <taxon>Thermocoleostomius</taxon>
    </lineage>
</organism>
<dbReference type="Proteomes" id="UP001163152">
    <property type="component" value="Chromosome"/>
</dbReference>
<proteinExistence type="predicted"/>
<dbReference type="EMBL" id="CP113797">
    <property type="protein sequence ID" value="WAL58256.1"/>
    <property type="molecule type" value="Genomic_DNA"/>
</dbReference>